<feature type="compositionally biased region" description="Polar residues" evidence="1">
    <location>
        <begin position="330"/>
        <end position="341"/>
    </location>
</feature>
<feature type="compositionally biased region" description="Polar residues" evidence="1">
    <location>
        <begin position="298"/>
        <end position="315"/>
    </location>
</feature>
<protein>
    <submittedName>
        <fullName evidence="2">Uncharacterized protein</fullName>
    </submittedName>
</protein>
<proteinExistence type="predicted"/>
<dbReference type="EMBL" id="LUKD01000008">
    <property type="protein sequence ID" value="KYG62856.1"/>
    <property type="molecule type" value="Genomic_DNA"/>
</dbReference>
<evidence type="ECO:0000313" key="2">
    <source>
        <dbReference type="EMBL" id="KYG62856.1"/>
    </source>
</evidence>
<feature type="region of interest" description="Disordered" evidence="1">
    <location>
        <begin position="298"/>
        <end position="343"/>
    </location>
</feature>
<name>A0A161PQD7_BDEBC</name>
<organism evidence="2 3">
    <name type="scientific">Bdellovibrio bacteriovorus</name>
    <dbReference type="NCBI Taxonomy" id="959"/>
    <lineage>
        <taxon>Bacteria</taxon>
        <taxon>Pseudomonadati</taxon>
        <taxon>Bdellovibrionota</taxon>
        <taxon>Bdellovibrionia</taxon>
        <taxon>Bdellovibrionales</taxon>
        <taxon>Pseudobdellovibrionaceae</taxon>
        <taxon>Bdellovibrio</taxon>
    </lineage>
</organism>
<sequence>MSSSESLLLSVACKKKPECATTYKDPIEKIKLTCEMQVQSLKCAELAKENPEWAPLMRRCDLDSLCKQNDDFLREQGVACLRGYKNAMIDLGISLKDMAVSLGGFIEKSWEGFKENNKKRAEFLRECDKLLSCKRDLVKDDHRYNKLSDADLEKYPATFLYIEAQDMKAYMSSIRRMTPKPYVPISERPMAEDVQLSVEQRNKLGALKNMVMDTLNKQYQRYSCYNALAQEELACYAIGNVIDPTILVGGYFLKGGRAAVAAGRGIKAEVTALEAAELAKATEATKIVEASRITESASAKTSGSTVTQAQRNADNSDIIAKRRKSDQEVGKNSSTTSSTRSAGFKDREGLIRKYLEYSPTTVAQNEKWISLANSGTKSKATFLDVENSQMKVLNDSLKDKNLVTGLTNYHKDLLLSNVKALEKEFPGLIVDPYSDFKSMRFSFSGKVPKDLEARLAKVFKETNIEFNTYLKENGIIRSVEKSDQWFRAGIGQSADQANLAARYSRQLSENELQAYSKSELQIMMRQKLSDIEKDRQSLRQYFGKTNLVSGQTFDTDVYDIVRKGAGDTTKISKDLANRFGTAALDTSQVKALERYVKAADDFSPGLYIAKRETPHFNEATMGGLSADMIGMGGANLKGTAEALAGKTNLDKVLESTRLAEKTVTHHFVEQKKAFQEVLQKSVDPGKLQTVCSGDDCVAIASKPLSIQDKESVMKNLAQTKYSGSFRLSFVSDGVKDASARNILATHGESVEKTLRKSLGSSMEPAKLKGLTFGVDMQTTHLNSGGVKLIVGQSPLVRLSAREREQIQKAFKEAVESLNNDLRAQRKSASYSAVN</sequence>
<dbReference type="Proteomes" id="UP000075799">
    <property type="component" value="Unassembled WGS sequence"/>
</dbReference>
<gene>
    <name evidence="2" type="ORF">AZI87_16435</name>
</gene>
<reference evidence="2 3" key="1">
    <citation type="submission" date="2016-03" db="EMBL/GenBank/DDBJ databases">
        <authorList>
            <person name="Ploux O."/>
        </authorList>
    </citation>
    <scope>NUCLEOTIDE SEQUENCE [LARGE SCALE GENOMIC DNA]</scope>
    <source>
        <strain evidence="2 3">EC13</strain>
    </source>
</reference>
<evidence type="ECO:0000256" key="1">
    <source>
        <dbReference type="SAM" id="MobiDB-lite"/>
    </source>
</evidence>
<dbReference type="AlphaFoldDB" id="A0A161PQD7"/>
<comment type="caution">
    <text evidence="2">The sequence shown here is derived from an EMBL/GenBank/DDBJ whole genome shotgun (WGS) entry which is preliminary data.</text>
</comment>
<evidence type="ECO:0000313" key="3">
    <source>
        <dbReference type="Proteomes" id="UP000075799"/>
    </source>
</evidence>
<accession>A0A161PQD7</accession>